<sequence length="119" mass="14156">MGVEWTELNIQRGMYNTHHLIKGQDSAKFKFLTFLQTERPMDLDKKCEHHDFTIYSPGSNSKSPCFHGARETTYLKIPDRICQIDYKNLPIIKLQSCECSPEDYKWYVVYHFFSFYSLD</sequence>
<dbReference type="Proteomes" id="UP000031668">
    <property type="component" value="Unassembled WGS sequence"/>
</dbReference>
<comment type="caution">
    <text evidence="2">The sequence shown here is derived from an EMBL/GenBank/DDBJ whole genome shotgun (WGS) entry which is preliminary data.</text>
</comment>
<dbReference type="AlphaFoldDB" id="A0A0C2MS90"/>
<dbReference type="Pfam" id="PF15901">
    <property type="entry name" value="Sortilin_C"/>
    <property type="match status" value="1"/>
</dbReference>
<organism evidence="2 3">
    <name type="scientific">Thelohanellus kitauei</name>
    <name type="common">Myxosporean</name>
    <dbReference type="NCBI Taxonomy" id="669202"/>
    <lineage>
        <taxon>Eukaryota</taxon>
        <taxon>Metazoa</taxon>
        <taxon>Cnidaria</taxon>
        <taxon>Myxozoa</taxon>
        <taxon>Myxosporea</taxon>
        <taxon>Bivalvulida</taxon>
        <taxon>Platysporina</taxon>
        <taxon>Myxobolidae</taxon>
        <taxon>Thelohanellus</taxon>
    </lineage>
</organism>
<reference evidence="2 3" key="1">
    <citation type="journal article" date="2014" name="Genome Biol. Evol.">
        <title>The genome of the myxosporean Thelohanellus kitauei shows adaptations to nutrient acquisition within its fish host.</title>
        <authorList>
            <person name="Yang Y."/>
            <person name="Xiong J."/>
            <person name="Zhou Z."/>
            <person name="Huo F."/>
            <person name="Miao W."/>
            <person name="Ran C."/>
            <person name="Liu Y."/>
            <person name="Zhang J."/>
            <person name="Feng J."/>
            <person name="Wang M."/>
            <person name="Wang M."/>
            <person name="Wang L."/>
            <person name="Yao B."/>
        </authorList>
    </citation>
    <scope>NUCLEOTIDE SEQUENCE [LARGE SCALE GENOMIC DNA]</scope>
    <source>
        <strain evidence="2">Wuqing</strain>
    </source>
</reference>
<proteinExistence type="predicted"/>
<feature type="domain" description="Sortilin C-terminal" evidence="1">
    <location>
        <begin position="44"/>
        <end position="105"/>
    </location>
</feature>
<evidence type="ECO:0000313" key="3">
    <source>
        <dbReference type="Proteomes" id="UP000031668"/>
    </source>
</evidence>
<evidence type="ECO:0000259" key="1">
    <source>
        <dbReference type="Pfam" id="PF15901"/>
    </source>
</evidence>
<dbReference type="InterPro" id="IPR031777">
    <property type="entry name" value="Sortilin_C"/>
</dbReference>
<gene>
    <name evidence="2" type="ORF">RF11_06326</name>
</gene>
<accession>A0A0C2MS90</accession>
<protein>
    <recommendedName>
        <fullName evidence="1">Sortilin C-terminal domain-containing protein</fullName>
    </recommendedName>
</protein>
<dbReference type="EMBL" id="JWZT01002162">
    <property type="protein sequence ID" value="KII70151.1"/>
    <property type="molecule type" value="Genomic_DNA"/>
</dbReference>
<name>A0A0C2MS90_THEKT</name>
<evidence type="ECO:0000313" key="2">
    <source>
        <dbReference type="EMBL" id="KII70151.1"/>
    </source>
</evidence>
<keyword evidence="3" id="KW-1185">Reference proteome</keyword>